<reference evidence="1 2" key="1">
    <citation type="submission" date="2018-08" db="EMBL/GenBank/DDBJ databases">
        <title>A genome reference for cultivated species of the human gut microbiota.</title>
        <authorList>
            <person name="Zou Y."/>
            <person name="Xue W."/>
            <person name="Luo G."/>
        </authorList>
    </citation>
    <scope>NUCLEOTIDE SEQUENCE [LARGE SCALE GENOMIC DNA]</scope>
    <source>
        <strain evidence="1 2">TF08-11</strain>
    </source>
</reference>
<proteinExistence type="predicted"/>
<sequence>MIPDIYINDMSMLKMGWIRENVEFPVPESQTETVVVPGRNAPIRFNEALGMISFKPRAFTITLSMLGTRSQFDAKVLTASNQYAGRLCKVRKSEEPSLYAIGTLQLTPSYDPLAGKGQLVLECTDGDSYRYRVDMTEIVQTGSGTVILKNDYMPVVPTVITTADTTLSWKVGTDSFNKTLSAGEWEIPELQLSYGNNSVKVTSTGDTTFRYREGCL</sequence>
<dbReference type="EMBL" id="QUSK01000006">
    <property type="protein sequence ID" value="RGD77282.1"/>
    <property type="molecule type" value="Genomic_DNA"/>
</dbReference>
<dbReference type="AlphaFoldDB" id="A0A3E3E5Z8"/>
<protein>
    <recommendedName>
        <fullName evidence="3">Phage tail protein</fullName>
    </recommendedName>
</protein>
<dbReference type="RefSeq" id="WP_117445754.1">
    <property type="nucleotide sequence ID" value="NZ_QUSK01000006.1"/>
</dbReference>
<evidence type="ECO:0008006" key="3">
    <source>
        <dbReference type="Google" id="ProtNLM"/>
    </source>
</evidence>
<evidence type="ECO:0000313" key="2">
    <source>
        <dbReference type="Proteomes" id="UP000260721"/>
    </source>
</evidence>
<evidence type="ECO:0000313" key="1">
    <source>
        <dbReference type="EMBL" id="RGD77282.1"/>
    </source>
</evidence>
<dbReference type="Proteomes" id="UP000260721">
    <property type="component" value="Unassembled WGS sequence"/>
</dbReference>
<accession>A0A3E3E5Z8</accession>
<comment type="caution">
    <text evidence="1">The sequence shown here is derived from an EMBL/GenBank/DDBJ whole genome shotgun (WGS) entry which is preliminary data.</text>
</comment>
<organism evidence="1 2">
    <name type="scientific">Faecalicoccus pleomorphus</name>
    <dbReference type="NCBI Taxonomy" id="1323"/>
    <lineage>
        <taxon>Bacteria</taxon>
        <taxon>Bacillati</taxon>
        <taxon>Bacillota</taxon>
        <taxon>Erysipelotrichia</taxon>
        <taxon>Erysipelotrichales</taxon>
        <taxon>Erysipelotrichaceae</taxon>
        <taxon>Faecalicoccus</taxon>
    </lineage>
</organism>
<name>A0A3E3E5Z8_9FIRM</name>
<gene>
    <name evidence="1" type="ORF">DXC78_03540</name>
</gene>